<evidence type="ECO:0000313" key="7">
    <source>
        <dbReference type="Proteomes" id="UP001295684"/>
    </source>
</evidence>
<dbReference type="InterPro" id="IPR011992">
    <property type="entry name" value="EF-hand-dom_pair"/>
</dbReference>
<feature type="domain" description="EF-hand" evidence="5">
    <location>
        <begin position="597"/>
        <end position="632"/>
    </location>
</feature>
<dbReference type="InterPro" id="IPR018247">
    <property type="entry name" value="EF_Hand_1_Ca_BS"/>
</dbReference>
<dbReference type="InterPro" id="IPR002048">
    <property type="entry name" value="EF_hand_dom"/>
</dbReference>
<feature type="domain" description="EF-hand" evidence="5">
    <location>
        <begin position="196"/>
        <end position="231"/>
    </location>
</feature>
<dbReference type="Gene3D" id="1.10.238.10">
    <property type="entry name" value="EF-hand"/>
    <property type="match status" value="4"/>
</dbReference>
<feature type="domain" description="EF-hand" evidence="5">
    <location>
        <begin position="71"/>
        <end position="106"/>
    </location>
</feature>
<sequence>MPLGLKTRQLLAELFSAIAEAEIDVENERLELGDRATFIPLQIFKKMDKFNSGEIQSTNLVEYLEGNGLACTQREAELIISQFDETGNHKLSYEEFLQFVLPTTNERLRAMVLERTIPVEQGREREIYPAIEERITKLFSKEIEFQKITERIKVDLQDMYDFSLKQAFDLIDKTPLQGFINRKEIRNFVEDHVKFLSEAELDAIIRRCDTDADQVISYIEFSELIRGIRPELTPQKPFKRKIEQRSYTPLVKGSYPAASSYHSTQKPAYEGSRVSTHHNSVREPIQAYYSESKPTLKAMPRNISPNRMDAPTDCYSHSLRNFSAQKSHSKLSCNVDTQPRDYPTHTPHFSVKEEIKEFSPTRYSSERFKPVKASPSRVIRTRTYNNHGHVESHTTVDRVRTSPMKGCEEEEFVFTLQELIKQEDQLEKSKQALAHRRDFTLNDAFKIFDLEFIGKVSTPDIKEVFDKYGIFISIEDAKLIMSRFDRNRDELLTFEEFIDLFLPIDSVFSKSLDSRSRKHPTGYYKFPEIEDPITRSNFAQVLRLTMDVERRVESIRQRNSFRPLFDRAEAFQAINSTGSFITREDFSHLLSKHRFYATEKQLDFLMDRFDKNKDRKVTYGEFMEEITPHSPHKY</sequence>
<feature type="region of interest" description="Disordered" evidence="4">
    <location>
        <begin position="257"/>
        <end position="277"/>
    </location>
</feature>
<gene>
    <name evidence="6" type="ORF">ECRASSUSDP1_LOCUS3116</name>
</gene>
<keyword evidence="2" id="KW-0677">Repeat</keyword>
<dbReference type="SMART" id="SM00054">
    <property type="entry name" value="EFh"/>
    <property type="match status" value="4"/>
</dbReference>
<dbReference type="PROSITE" id="PS00018">
    <property type="entry name" value="EF_HAND_1"/>
    <property type="match status" value="2"/>
</dbReference>
<dbReference type="Pfam" id="PF13499">
    <property type="entry name" value="EF-hand_7"/>
    <property type="match status" value="1"/>
</dbReference>
<comment type="caution">
    <text evidence="6">The sequence shown here is derived from an EMBL/GenBank/DDBJ whole genome shotgun (WGS) entry which is preliminary data.</text>
</comment>
<dbReference type="GO" id="GO:0005509">
    <property type="term" value="F:calcium ion binding"/>
    <property type="evidence" value="ECO:0007669"/>
    <property type="project" value="InterPro"/>
</dbReference>
<dbReference type="SUPFAM" id="SSF47473">
    <property type="entry name" value="EF-hand"/>
    <property type="match status" value="2"/>
</dbReference>
<dbReference type="CDD" id="cd00051">
    <property type="entry name" value="EFh"/>
    <property type="match status" value="2"/>
</dbReference>
<evidence type="ECO:0000259" key="5">
    <source>
        <dbReference type="PROSITE" id="PS50222"/>
    </source>
</evidence>
<dbReference type="AlphaFoldDB" id="A0AAD1U4K7"/>
<keyword evidence="1" id="KW-0479">Metal-binding</keyword>
<name>A0AAD1U4K7_EUPCR</name>
<dbReference type="InterPro" id="IPR051581">
    <property type="entry name" value="Ca-bind"/>
</dbReference>
<dbReference type="PANTHER" id="PTHR34524">
    <property type="entry name" value="CALCYPHOSIN"/>
    <property type="match status" value="1"/>
</dbReference>
<organism evidence="6 7">
    <name type="scientific">Euplotes crassus</name>
    <dbReference type="NCBI Taxonomy" id="5936"/>
    <lineage>
        <taxon>Eukaryota</taxon>
        <taxon>Sar</taxon>
        <taxon>Alveolata</taxon>
        <taxon>Ciliophora</taxon>
        <taxon>Intramacronucleata</taxon>
        <taxon>Spirotrichea</taxon>
        <taxon>Hypotrichia</taxon>
        <taxon>Euplotida</taxon>
        <taxon>Euplotidae</taxon>
        <taxon>Moneuplotes</taxon>
    </lineage>
</organism>
<evidence type="ECO:0000313" key="6">
    <source>
        <dbReference type="EMBL" id="CAI2361803.1"/>
    </source>
</evidence>
<evidence type="ECO:0000256" key="2">
    <source>
        <dbReference type="ARBA" id="ARBA00022737"/>
    </source>
</evidence>
<dbReference type="PROSITE" id="PS50222">
    <property type="entry name" value="EF_HAND_2"/>
    <property type="match status" value="4"/>
</dbReference>
<evidence type="ECO:0000256" key="4">
    <source>
        <dbReference type="SAM" id="MobiDB-lite"/>
    </source>
</evidence>
<evidence type="ECO:0000256" key="1">
    <source>
        <dbReference type="ARBA" id="ARBA00022723"/>
    </source>
</evidence>
<dbReference type="Proteomes" id="UP001295684">
    <property type="component" value="Unassembled WGS sequence"/>
</dbReference>
<protein>
    <recommendedName>
        <fullName evidence="5">EF-hand domain-containing protein</fullName>
    </recommendedName>
</protein>
<feature type="domain" description="EF-hand" evidence="5">
    <location>
        <begin position="472"/>
        <end position="507"/>
    </location>
</feature>
<accession>A0AAD1U4K7</accession>
<dbReference type="PANTHER" id="PTHR34524:SF6">
    <property type="entry name" value="CALCYPHOSINE LIKE"/>
    <property type="match status" value="1"/>
</dbReference>
<keyword evidence="7" id="KW-1185">Reference proteome</keyword>
<evidence type="ECO:0000256" key="3">
    <source>
        <dbReference type="ARBA" id="ARBA00022837"/>
    </source>
</evidence>
<dbReference type="EMBL" id="CAMPGE010002984">
    <property type="protein sequence ID" value="CAI2361803.1"/>
    <property type="molecule type" value="Genomic_DNA"/>
</dbReference>
<proteinExistence type="predicted"/>
<keyword evidence="3" id="KW-0106">Calcium</keyword>
<reference evidence="6" key="1">
    <citation type="submission" date="2023-07" db="EMBL/GenBank/DDBJ databases">
        <authorList>
            <consortium name="AG Swart"/>
            <person name="Singh M."/>
            <person name="Singh A."/>
            <person name="Seah K."/>
            <person name="Emmerich C."/>
        </authorList>
    </citation>
    <scope>NUCLEOTIDE SEQUENCE</scope>
    <source>
        <strain evidence="6">DP1</strain>
    </source>
</reference>